<comment type="similarity">
    <text evidence="2">Belongs to the TonB family.</text>
</comment>
<evidence type="ECO:0000256" key="9">
    <source>
        <dbReference type="ARBA" id="ARBA00023136"/>
    </source>
</evidence>
<dbReference type="NCBIfam" id="TIGR01352">
    <property type="entry name" value="tonB_Cterm"/>
    <property type="match status" value="1"/>
</dbReference>
<keyword evidence="7" id="KW-0653">Protein transport</keyword>
<dbReference type="InterPro" id="IPR006260">
    <property type="entry name" value="TonB/TolA_C"/>
</dbReference>
<feature type="chain" id="PRO_5017559107" evidence="10">
    <location>
        <begin position="23"/>
        <end position="276"/>
    </location>
</feature>
<dbReference type="InterPro" id="IPR037682">
    <property type="entry name" value="TonB_C"/>
</dbReference>
<dbReference type="RefSeq" id="WP_115566328.1">
    <property type="nucleotide sequence ID" value="NZ_QRGR01000015.1"/>
</dbReference>
<keyword evidence="8" id="KW-1133">Transmembrane helix</keyword>
<dbReference type="Gene3D" id="3.30.1150.10">
    <property type="match status" value="1"/>
</dbReference>
<keyword evidence="10" id="KW-0732">Signal</keyword>
<evidence type="ECO:0000256" key="5">
    <source>
        <dbReference type="ARBA" id="ARBA00022519"/>
    </source>
</evidence>
<accession>A0A3D8LAB5</accession>
<feature type="domain" description="TonB C-terminal" evidence="11">
    <location>
        <begin position="186"/>
        <end position="276"/>
    </location>
</feature>
<comment type="caution">
    <text evidence="12">The sequence shown here is derived from an EMBL/GenBank/DDBJ whole genome shotgun (WGS) entry which is preliminary data.</text>
</comment>
<dbReference type="Pfam" id="PF03544">
    <property type="entry name" value="TonB_C"/>
    <property type="match status" value="1"/>
</dbReference>
<dbReference type="Gene3D" id="2.20.110.10">
    <property type="entry name" value="Histone H3 K4-specific methyltransferase SET7/9 N-terminal domain"/>
    <property type="match status" value="1"/>
</dbReference>
<sequence>MRVFKVTALLVIMFLTGVSVEAQEHKVRYFSRSGVKEVTAPEAHFFEIQEENETGGGMRTRFLVEDSTKVRQFTYSDLDGGEYKTGIMDGPYYEWHKNGNVKVQATYSNDRLIGEYKSWYESGKLHYKRKYRDNLPQDTLIAYYETGDVRRVEVYDGGKMVSGKLFDEAGGEMEFFPMEQMPEFPGGEQKMLNWLSRNIKYPKSMRKEKVQGLVVLSYVVEENGSIGEVEVVKELHPAADAEAVRMLNSMPAWKPGLQEGKPIDVRYTLPINYAFD</sequence>
<dbReference type="GO" id="GO:0098797">
    <property type="term" value="C:plasma membrane protein complex"/>
    <property type="evidence" value="ECO:0007669"/>
    <property type="project" value="TreeGrafter"/>
</dbReference>
<protein>
    <submittedName>
        <fullName evidence="12">TonB family protein</fullName>
    </submittedName>
</protein>
<dbReference type="AlphaFoldDB" id="A0A3D8LAB5"/>
<dbReference type="PANTHER" id="PTHR33446">
    <property type="entry name" value="PROTEIN TONB-RELATED"/>
    <property type="match status" value="1"/>
</dbReference>
<keyword evidence="3" id="KW-0813">Transport</keyword>
<dbReference type="SUPFAM" id="SSF82185">
    <property type="entry name" value="Histone H3 K4-specific methyltransferase SET7/9 N-terminal domain"/>
    <property type="match status" value="1"/>
</dbReference>
<dbReference type="GO" id="GO:0031992">
    <property type="term" value="F:energy transducer activity"/>
    <property type="evidence" value="ECO:0007669"/>
    <property type="project" value="TreeGrafter"/>
</dbReference>
<keyword evidence="13" id="KW-1185">Reference proteome</keyword>
<dbReference type="OrthoDB" id="9812355at2"/>
<keyword evidence="4" id="KW-1003">Cell membrane</keyword>
<evidence type="ECO:0000313" key="12">
    <source>
        <dbReference type="EMBL" id="RDV14371.1"/>
    </source>
</evidence>
<evidence type="ECO:0000256" key="4">
    <source>
        <dbReference type="ARBA" id="ARBA00022475"/>
    </source>
</evidence>
<dbReference type="SUPFAM" id="SSF74653">
    <property type="entry name" value="TolA/TonB C-terminal domain"/>
    <property type="match status" value="1"/>
</dbReference>
<keyword evidence="6" id="KW-0812">Transmembrane</keyword>
<dbReference type="GO" id="GO:0055085">
    <property type="term" value="P:transmembrane transport"/>
    <property type="evidence" value="ECO:0007669"/>
    <property type="project" value="InterPro"/>
</dbReference>
<dbReference type="InterPro" id="IPR011652">
    <property type="entry name" value="MORN_2"/>
</dbReference>
<feature type="signal peptide" evidence="10">
    <location>
        <begin position="1"/>
        <end position="22"/>
    </location>
</feature>
<evidence type="ECO:0000256" key="8">
    <source>
        <dbReference type="ARBA" id="ARBA00022989"/>
    </source>
</evidence>
<dbReference type="PROSITE" id="PS52015">
    <property type="entry name" value="TONB_CTD"/>
    <property type="match status" value="1"/>
</dbReference>
<evidence type="ECO:0000256" key="2">
    <source>
        <dbReference type="ARBA" id="ARBA00006555"/>
    </source>
</evidence>
<dbReference type="InterPro" id="IPR051045">
    <property type="entry name" value="TonB-dependent_transducer"/>
</dbReference>
<organism evidence="12 13">
    <name type="scientific">Pontibacter diazotrophicus</name>
    <dbReference type="NCBI Taxonomy" id="1400979"/>
    <lineage>
        <taxon>Bacteria</taxon>
        <taxon>Pseudomonadati</taxon>
        <taxon>Bacteroidota</taxon>
        <taxon>Cytophagia</taxon>
        <taxon>Cytophagales</taxon>
        <taxon>Hymenobacteraceae</taxon>
        <taxon>Pontibacter</taxon>
    </lineage>
</organism>
<evidence type="ECO:0000256" key="10">
    <source>
        <dbReference type="SAM" id="SignalP"/>
    </source>
</evidence>
<dbReference type="GO" id="GO:0015031">
    <property type="term" value="P:protein transport"/>
    <property type="evidence" value="ECO:0007669"/>
    <property type="project" value="UniProtKB-KW"/>
</dbReference>
<comment type="subcellular location">
    <subcellularLocation>
        <location evidence="1">Cell inner membrane</location>
        <topology evidence="1">Single-pass membrane protein</topology>
        <orientation evidence="1">Periplasmic side</orientation>
    </subcellularLocation>
</comment>
<evidence type="ECO:0000313" key="13">
    <source>
        <dbReference type="Proteomes" id="UP000256708"/>
    </source>
</evidence>
<evidence type="ECO:0000259" key="11">
    <source>
        <dbReference type="PROSITE" id="PS52015"/>
    </source>
</evidence>
<evidence type="ECO:0000256" key="6">
    <source>
        <dbReference type="ARBA" id="ARBA00022692"/>
    </source>
</evidence>
<gene>
    <name evidence="12" type="ORF">DXT99_14700</name>
</gene>
<evidence type="ECO:0000256" key="7">
    <source>
        <dbReference type="ARBA" id="ARBA00022927"/>
    </source>
</evidence>
<evidence type="ECO:0000256" key="3">
    <source>
        <dbReference type="ARBA" id="ARBA00022448"/>
    </source>
</evidence>
<keyword evidence="5" id="KW-0997">Cell inner membrane</keyword>
<dbReference type="EMBL" id="QRGR01000015">
    <property type="protein sequence ID" value="RDV14371.1"/>
    <property type="molecule type" value="Genomic_DNA"/>
</dbReference>
<reference evidence="13" key="1">
    <citation type="submission" date="2018-08" db="EMBL/GenBank/DDBJ databases">
        <authorList>
            <person name="Liu Z.-W."/>
            <person name="Du Z.-J."/>
        </authorList>
    </citation>
    <scope>NUCLEOTIDE SEQUENCE [LARGE SCALE GENOMIC DNA]</scope>
    <source>
        <strain evidence="13">H4X</strain>
    </source>
</reference>
<keyword evidence="9" id="KW-0472">Membrane</keyword>
<dbReference type="Proteomes" id="UP000256708">
    <property type="component" value="Unassembled WGS sequence"/>
</dbReference>
<dbReference type="Pfam" id="PF07661">
    <property type="entry name" value="MORN_2"/>
    <property type="match status" value="2"/>
</dbReference>
<dbReference type="PANTHER" id="PTHR33446:SF2">
    <property type="entry name" value="PROTEIN TONB"/>
    <property type="match status" value="1"/>
</dbReference>
<name>A0A3D8LAB5_9BACT</name>
<evidence type="ECO:0000256" key="1">
    <source>
        <dbReference type="ARBA" id="ARBA00004383"/>
    </source>
</evidence>
<proteinExistence type="inferred from homology"/>